<protein>
    <submittedName>
        <fullName evidence="2">Uncharacterized protein</fullName>
    </submittedName>
</protein>
<dbReference type="Proteomes" id="UP000005237">
    <property type="component" value="Unassembled WGS sequence"/>
</dbReference>
<reference evidence="3" key="1">
    <citation type="submission" date="2010-08" db="EMBL/GenBank/DDBJ databases">
        <authorList>
            <consortium name="Caenorhabditis japonica Sequencing Consortium"/>
            <person name="Wilson R.K."/>
        </authorList>
    </citation>
    <scope>NUCLEOTIDE SEQUENCE [LARGE SCALE GENOMIC DNA]</scope>
    <source>
        <strain evidence="3">DF5081</strain>
    </source>
</reference>
<feature type="compositionally biased region" description="Polar residues" evidence="1">
    <location>
        <begin position="92"/>
        <end position="112"/>
    </location>
</feature>
<accession>A0A8R1EMR5</accession>
<feature type="compositionally biased region" description="Low complexity" evidence="1">
    <location>
        <begin position="113"/>
        <end position="126"/>
    </location>
</feature>
<evidence type="ECO:0000313" key="3">
    <source>
        <dbReference type="Proteomes" id="UP000005237"/>
    </source>
</evidence>
<organism evidence="2 3">
    <name type="scientific">Caenorhabditis japonica</name>
    <dbReference type="NCBI Taxonomy" id="281687"/>
    <lineage>
        <taxon>Eukaryota</taxon>
        <taxon>Metazoa</taxon>
        <taxon>Ecdysozoa</taxon>
        <taxon>Nematoda</taxon>
        <taxon>Chromadorea</taxon>
        <taxon>Rhabditida</taxon>
        <taxon>Rhabditina</taxon>
        <taxon>Rhabditomorpha</taxon>
        <taxon>Rhabditoidea</taxon>
        <taxon>Rhabditidae</taxon>
        <taxon>Peloderinae</taxon>
        <taxon>Caenorhabditis</taxon>
    </lineage>
</organism>
<reference evidence="2" key="2">
    <citation type="submission" date="2022-06" db="UniProtKB">
        <authorList>
            <consortium name="EnsemblMetazoa"/>
        </authorList>
    </citation>
    <scope>IDENTIFICATION</scope>
    <source>
        <strain evidence="2">DF5081</strain>
    </source>
</reference>
<evidence type="ECO:0000313" key="2">
    <source>
        <dbReference type="EnsemblMetazoa" id="CJA36807b.1"/>
    </source>
</evidence>
<proteinExistence type="predicted"/>
<keyword evidence="3" id="KW-1185">Reference proteome</keyword>
<feature type="compositionally biased region" description="Basic residues" evidence="1">
    <location>
        <begin position="148"/>
        <end position="160"/>
    </location>
</feature>
<evidence type="ECO:0000256" key="1">
    <source>
        <dbReference type="SAM" id="MobiDB-lite"/>
    </source>
</evidence>
<feature type="compositionally biased region" description="Basic residues" evidence="1">
    <location>
        <begin position="64"/>
        <end position="78"/>
    </location>
</feature>
<name>A0A8R1EMR5_CAEJA</name>
<feature type="region of interest" description="Disordered" evidence="1">
    <location>
        <begin position="1"/>
        <end position="160"/>
    </location>
</feature>
<feature type="compositionally biased region" description="Low complexity" evidence="1">
    <location>
        <begin position="25"/>
        <end position="37"/>
    </location>
</feature>
<dbReference type="EnsemblMetazoa" id="CJA36807b.1">
    <property type="protein sequence ID" value="CJA36807b.1"/>
    <property type="gene ID" value="WBGene00212654"/>
</dbReference>
<sequence>MRRSVRSRTTSEVAAPEESPRTTRSRPGSRATTPSRSTRAKKTLDNEPPAEIELPDVGDSMMVKQKRREPAKMQRGRPRNTPLKVIPETSEEPLTSSKNATTPTRRGSGSRNPSVSSTSATVPTTPKRGKKATQEVVEENDETELTKSVRRSTRRTTHQP</sequence>